<keyword evidence="5 8" id="KW-1133">Transmembrane helix</keyword>
<dbReference type="InterPro" id="IPR050545">
    <property type="entry name" value="Mycobact_MmpL"/>
</dbReference>
<feature type="transmembrane region" description="Helical" evidence="8">
    <location>
        <begin position="229"/>
        <end position="248"/>
    </location>
</feature>
<evidence type="ECO:0000256" key="6">
    <source>
        <dbReference type="ARBA" id="ARBA00023136"/>
    </source>
</evidence>
<evidence type="ECO:0000256" key="1">
    <source>
        <dbReference type="ARBA" id="ARBA00004651"/>
    </source>
</evidence>
<feature type="transmembrane region" description="Helical" evidence="8">
    <location>
        <begin position="205"/>
        <end position="223"/>
    </location>
</feature>
<proteinExistence type="inferred from homology"/>
<evidence type="ECO:0000256" key="4">
    <source>
        <dbReference type="ARBA" id="ARBA00022692"/>
    </source>
</evidence>
<reference evidence="11" key="1">
    <citation type="submission" date="2016-02" db="EMBL/GenBank/DDBJ databases">
        <authorList>
            <person name="Wibberg D."/>
        </authorList>
    </citation>
    <scope>NUCLEOTIDE SEQUENCE [LARGE SCALE GENOMIC DNA]</scope>
</reference>
<protein>
    <submittedName>
        <fullName evidence="10">MMPL domain-containing protein</fullName>
    </submittedName>
</protein>
<evidence type="ECO:0000256" key="3">
    <source>
        <dbReference type="ARBA" id="ARBA00022475"/>
    </source>
</evidence>
<feature type="transmembrane region" description="Helical" evidence="8">
    <location>
        <begin position="367"/>
        <end position="385"/>
    </location>
</feature>
<feature type="transmembrane region" description="Helical" evidence="8">
    <location>
        <begin position="667"/>
        <end position="691"/>
    </location>
</feature>
<feature type="transmembrane region" description="Helical" evidence="8">
    <location>
        <begin position="178"/>
        <end position="198"/>
    </location>
</feature>
<sequence>MATYLYRLGRASYRRRRLVVVLWVALLALMGTGAATLSGQTSDTFSIPGTESQKAIDLLEERMPGAGADAATARVVFTVTEGFLTDPAHEQAIAEAIHRIAATPQVAQVSDPFTHDDVSQDGHTAYAQVAYTVQPIEVTEDSRQSLFAAAEAARDAGISVEFGGTAVEGAPEQSLTEVIGLVVATVVLVITFGSLVAAGLPLLTALLSVMIGMGCIQIATGFIDLSSSTSTLALMLGLAVGIDYALFITSRYRHELSLGLDGEEAAGRAVGTAGSAVVFAGLTVVIALAALSVVGIPFLTSMGLAAAGTVAVAVVIALTLLPAVFGFAGRRLVGGRIPGLRARDPEGDSAAPTMGERWSRLIVRRRGVAVALSVLALGLLAVPATDLRLGLPTDSTAAPDSTQRKAYDQLTAGFGAGFNGPLLLVVDSSSSADPHAAVEQVSRTVAGLPGVATVTAPTFNRAGDTATLAVTPTSGPSEAATEDLVHTIRGQADTIKTATGASTSITGETAINIDVSEKLSDALLPYLAVVVGLAFVLLVLVFRSILVPLKATAGFLFSVVATFGAVVAVFQWGWLMNLFGVETTGPIVSILPIFLIGVLFGLAMDYEVFLVTRMREEFVHGLEADDAVVTGFRHSARVVTAAAIIMISVFAGFILSGQAIIQSMGFALAFGVLVDAFVVRMTLVPAVMSLLGRRAWWLPAWLDRLLPDIDVEGKQLIDRTTVPDQREHPVAPAGTASASHSIHSVDLHR</sequence>
<gene>
    <name evidence="10" type="ORF">FDG2_3389</name>
</gene>
<comment type="similarity">
    <text evidence="2">Belongs to the resistance-nodulation-cell division (RND) (TC 2.A.6) family. MmpL subfamily.</text>
</comment>
<dbReference type="InterPro" id="IPR004869">
    <property type="entry name" value="MMPL_dom"/>
</dbReference>
<feature type="transmembrane region" description="Helical" evidence="8">
    <location>
        <begin position="554"/>
        <end position="575"/>
    </location>
</feature>
<dbReference type="PROSITE" id="PS50156">
    <property type="entry name" value="SSD"/>
    <property type="match status" value="2"/>
</dbReference>
<accession>A0A1C3NZL1</accession>
<feature type="domain" description="SSD" evidence="9">
    <location>
        <begin position="178"/>
        <end position="327"/>
    </location>
</feature>
<feature type="region of interest" description="Disordered" evidence="7">
    <location>
        <begin position="722"/>
        <end position="749"/>
    </location>
</feature>
<keyword evidence="11" id="KW-1185">Reference proteome</keyword>
<keyword evidence="3" id="KW-1003">Cell membrane</keyword>
<evidence type="ECO:0000313" key="11">
    <source>
        <dbReference type="Proteomes" id="UP000199013"/>
    </source>
</evidence>
<evidence type="ECO:0000313" key="10">
    <source>
        <dbReference type="EMBL" id="SBW22981.1"/>
    </source>
</evidence>
<dbReference type="PANTHER" id="PTHR33406:SF11">
    <property type="entry name" value="MEMBRANE PROTEIN SCO6666-RELATED"/>
    <property type="match status" value="1"/>
</dbReference>
<dbReference type="GO" id="GO:0005886">
    <property type="term" value="C:plasma membrane"/>
    <property type="evidence" value="ECO:0007669"/>
    <property type="project" value="UniProtKB-SubCell"/>
</dbReference>
<feature type="transmembrane region" description="Helical" evidence="8">
    <location>
        <begin position="523"/>
        <end position="542"/>
    </location>
</feature>
<feature type="transmembrane region" description="Helical" evidence="8">
    <location>
        <begin position="304"/>
        <end position="328"/>
    </location>
</feature>
<organism evidence="10 11">
    <name type="scientific">Candidatus Protofrankia californiensis</name>
    <dbReference type="NCBI Taxonomy" id="1839754"/>
    <lineage>
        <taxon>Bacteria</taxon>
        <taxon>Bacillati</taxon>
        <taxon>Actinomycetota</taxon>
        <taxon>Actinomycetes</taxon>
        <taxon>Frankiales</taxon>
        <taxon>Frankiaceae</taxon>
        <taxon>Protofrankia</taxon>
    </lineage>
</organism>
<feature type="transmembrane region" description="Helical" evidence="8">
    <location>
        <begin position="587"/>
        <end position="606"/>
    </location>
</feature>
<evidence type="ECO:0000256" key="7">
    <source>
        <dbReference type="SAM" id="MobiDB-lite"/>
    </source>
</evidence>
<keyword evidence="4 8" id="KW-0812">Transmembrane</keyword>
<dbReference type="Pfam" id="PF03176">
    <property type="entry name" value="MMPL"/>
    <property type="match status" value="2"/>
</dbReference>
<dbReference type="PANTHER" id="PTHR33406">
    <property type="entry name" value="MEMBRANE PROTEIN MJ1562-RELATED"/>
    <property type="match status" value="1"/>
</dbReference>
<dbReference type="EMBL" id="FLUV01001418">
    <property type="protein sequence ID" value="SBW22981.1"/>
    <property type="molecule type" value="Genomic_DNA"/>
</dbReference>
<evidence type="ECO:0000256" key="5">
    <source>
        <dbReference type="ARBA" id="ARBA00022989"/>
    </source>
</evidence>
<name>A0A1C3NZL1_9ACTN</name>
<feature type="domain" description="SSD" evidence="9">
    <location>
        <begin position="525"/>
        <end position="690"/>
    </location>
</feature>
<comment type="subcellular location">
    <subcellularLocation>
        <location evidence="1">Cell membrane</location>
        <topology evidence="1">Multi-pass membrane protein</topology>
    </subcellularLocation>
</comment>
<feature type="transmembrane region" description="Helical" evidence="8">
    <location>
        <begin position="269"/>
        <end position="298"/>
    </location>
</feature>
<evidence type="ECO:0000256" key="2">
    <source>
        <dbReference type="ARBA" id="ARBA00010157"/>
    </source>
</evidence>
<dbReference type="SUPFAM" id="SSF82866">
    <property type="entry name" value="Multidrug efflux transporter AcrB transmembrane domain"/>
    <property type="match status" value="2"/>
</dbReference>
<dbReference type="InterPro" id="IPR000731">
    <property type="entry name" value="SSD"/>
</dbReference>
<keyword evidence="6 8" id="KW-0472">Membrane</keyword>
<evidence type="ECO:0000259" key="9">
    <source>
        <dbReference type="PROSITE" id="PS50156"/>
    </source>
</evidence>
<dbReference type="AlphaFoldDB" id="A0A1C3NZL1"/>
<dbReference type="Gene3D" id="1.20.1640.10">
    <property type="entry name" value="Multidrug efflux transporter AcrB transmembrane domain"/>
    <property type="match status" value="2"/>
</dbReference>
<feature type="transmembrane region" description="Helical" evidence="8">
    <location>
        <begin position="638"/>
        <end position="661"/>
    </location>
</feature>
<evidence type="ECO:0000256" key="8">
    <source>
        <dbReference type="SAM" id="Phobius"/>
    </source>
</evidence>
<dbReference type="Proteomes" id="UP000199013">
    <property type="component" value="Unassembled WGS sequence"/>
</dbReference>